<dbReference type="GO" id="GO:0030435">
    <property type="term" value="P:sporulation resulting in formation of a cellular spore"/>
    <property type="evidence" value="ECO:0007669"/>
    <property type="project" value="InterPro"/>
</dbReference>
<dbReference type="Gene3D" id="3.40.50.12090">
    <property type="match status" value="2"/>
</dbReference>
<keyword evidence="4" id="KW-1185">Reference proteome</keyword>
<reference evidence="3 4" key="1">
    <citation type="submission" date="2019-03" db="EMBL/GenBank/DDBJ databases">
        <title>Genomic Encyclopedia of Type Strains, Phase IV (KMG-IV): sequencing the most valuable type-strain genomes for metagenomic binning, comparative biology and taxonomic classification.</title>
        <authorList>
            <person name="Goeker M."/>
        </authorList>
    </citation>
    <scope>NUCLEOTIDE SEQUENCE [LARGE SCALE GENOMIC DNA]</scope>
    <source>
        <strain evidence="3 4">DSM 23802</strain>
    </source>
</reference>
<evidence type="ECO:0000313" key="3">
    <source>
        <dbReference type="EMBL" id="TCS83347.1"/>
    </source>
</evidence>
<organism evidence="3 4">
    <name type="scientific">Tepidibacillus fermentans</name>
    <dbReference type="NCBI Taxonomy" id="1281767"/>
    <lineage>
        <taxon>Bacteria</taxon>
        <taxon>Bacillati</taxon>
        <taxon>Bacillota</taxon>
        <taxon>Bacilli</taxon>
        <taxon>Bacillales</taxon>
        <taxon>Bacillaceae</taxon>
        <taxon>Tepidibacillus</taxon>
    </lineage>
</organism>
<dbReference type="InterPro" id="IPR007253">
    <property type="entry name" value="Cell_wall-bd_2"/>
</dbReference>
<dbReference type="AlphaFoldDB" id="A0A4R3KJ36"/>
<feature type="signal peptide" evidence="1">
    <location>
        <begin position="1"/>
        <end position="26"/>
    </location>
</feature>
<evidence type="ECO:0000259" key="2">
    <source>
        <dbReference type="Pfam" id="PF08486"/>
    </source>
</evidence>
<dbReference type="GO" id="GO:0030288">
    <property type="term" value="C:outer membrane-bounded periplasmic space"/>
    <property type="evidence" value="ECO:0007669"/>
    <property type="project" value="TreeGrafter"/>
</dbReference>
<dbReference type="Pfam" id="PF08486">
    <property type="entry name" value="SpoIID"/>
    <property type="match status" value="1"/>
</dbReference>
<dbReference type="Pfam" id="PF04122">
    <property type="entry name" value="CW_binding_2"/>
    <property type="match status" value="3"/>
</dbReference>
<sequence>MRRKILSVIVVLALIITLIPMSGAVAAEQTISVKLVNYLGNQSQVNISYVGTYLVQNDSNIKLAPNTTYTVKAENGHVVLYQGAQQIKDFGTSLTLAPVKYGEESIITINGRKYLGTMEFRVEGGQYIRPVNQNIPFEDYLKGVVPREMPASWNLEALKAQAIAARTYAIDDVGQTVADGQSYQVYGGYYWDPRTNEAVESTRTQVLKYDGKLVEAYFSSSNGGKVLSNTNAWGSTRLDYLVTKEDTFDAAATSNPYRTWSFDLYKTQIDMNGKDLTKPEEWWGSIQEKQLDRMNNIKAWMKKYDSSIPADAEIKIIGIPSIWFTTSFNQDDTLMGKITIEYYLKTQTGFVKDVNGEILKNSVTYTKKSYDIRSMIGSTLMRSPYIKSIETKVDSQGKAYFRVNGGGWGHGIGMSQYGANVMASQGKNYREILSFYYPGSKIFSSINTPVRLAGKDRFETANKISQKGWSTADTVVLAFYNNHADALAAAPLAYKVNGPILLTESKSLTPVTKTEIQRLKAKNAIIVGGTGVISINVENQLKQMGLNVLRYGGVDRFDTANRIARQLGTTDTAVIAYGLNFPDALAIAPYAAAKGYPILLVDKTKIPSKTVEALKTMNIKKTIIIGGSGVVSDSVLKQLPTPRRIAGIDRFSTATEVIRQLDLSTDLVYVATGMDYADALTGAVLAAKDNAPLLLTFPNELPDVTRRVVIEKNILNFTILGGTGAVSDKIKTALVN</sequence>
<dbReference type="RefSeq" id="WP_132767792.1">
    <property type="nucleotide sequence ID" value="NZ_SMAB01000005.1"/>
</dbReference>
<feature type="chain" id="PRO_5020940797" evidence="1">
    <location>
        <begin position="27"/>
        <end position="736"/>
    </location>
</feature>
<dbReference type="InterPro" id="IPR051922">
    <property type="entry name" value="Bact_Sporulation_Assoc"/>
</dbReference>
<dbReference type="OrthoDB" id="9794671at2"/>
<proteinExistence type="predicted"/>
<comment type="caution">
    <text evidence="3">The sequence shown here is derived from an EMBL/GenBank/DDBJ whole genome shotgun (WGS) entry which is preliminary data.</text>
</comment>
<name>A0A4R3KJ36_9BACI</name>
<dbReference type="PANTHER" id="PTHR30032">
    <property type="entry name" value="N-ACETYLMURAMOYL-L-ALANINE AMIDASE-RELATED"/>
    <property type="match status" value="1"/>
</dbReference>
<dbReference type="Proteomes" id="UP000295788">
    <property type="component" value="Unassembled WGS sequence"/>
</dbReference>
<evidence type="ECO:0000313" key="4">
    <source>
        <dbReference type="Proteomes" id="UP000295788"/>
    </source>
</evidence>
<dbReference type="PANTHER" id="PTHR30032:SF8">
    <property type="entry name" value="GERMINATION-SPECIFIC N-ACETYLMURAMOYL-L-ALANINE AMIDASE"/>
    <property type="match status" value="1"/>
</dbReference>
<dbReference type="InterPro" id="IPR013693">
    <property type="entry name" value="SpoIID/LytB_N"/>
</dbReference>
<accession>A0A4R3KJ36</accession>
<gene>
    <name evidence="3" type="ORF">EDD72_10589</name>
</gene>
<dbReference type="NCBIfam" id="TIGR02669">
    <property type="entry name" value="SpoIID_LytB"/>
    <property type="match status" value="1"/>
</dbReference>
<keyword evidence="1" id="KW-0732">Signal</keyword>
<dbReference type="InterPro" id="IPR013486">
    <property type="entry name" value="SpoIID/LytB"/>
</dbReference>
<dbReference type="EMBL" id="SMAB01000005">
    <property type="protein sequence ID" value="TCS83347.1"/>
    <property type="molecule type" value="Genomic_DNA"/>
</dbReference>
<evidence type="ECO:0000256" key="1">
    <source>
        <dbReference type="SAM" id="SignalP"/>
    </source>
</evidence>
<feature type="domain" description="Sporulation stage II protein D amidase enhancer LytB N-terminal" evidence="2">
    <location>
        <begin position="133"/>
        <end position="209"/>
    </location>
</feature>
<protein>
    <submittedName>
        <fullName evidence="3">SpoIID/LytB domain protein</fullName>
    </submittedName>
</protein>